<evidence type="ECO:0000313" key="2">
    <source>
        <dbReference type="Proteomes" id="UP000828941"/>
    </source>
</evidence>
<organism evidence="1 2">
    <name type="scientific">Bauhinia variegata</name>
    <name type="common">Purple orchid tree</name>
    <name type="synonym">Phanera variegata</name>
    <dbReference type="NCBI Taxonomy" id="167791"/>
    <lineage>
        <taxon>Eukaryota</taxon>
        <taxon>Viridiplantae</taxon>
        <taxon>Streptophyta</taxon>
        <taxon>Embryophyta</taxon>
        <taxon>Tracheophyta</taxon>
        <taxon>Spermatophyta</taxon>
        <taxon>Magnoliopsida</taxon>
        <taxon>eudicotyledons</taxon>
        <taxon>Gunneridae</taxon>
        <taxon>Pentapetalae</taxon>
        <taxon>rosids</taxon>
        <taxon>fabids</taxon>
        <taxon>Fabales</taxon>
        <taxon>Fabaceae</taxon>
        <taxon>Cercidoideae</taxon>
        <taxon>Cercideae</taxon>
        <taxon>Bauhiniinae</taxon>
        <taxon>Bauhinia</taxon>
    </lineage>
</organism>
<sequence>MKAFNGFLKSKIDLDALIGEEVYQWVKDINVIFGKTQMWAHEKSFWKKRSILFDFPYWPILDVRNCVDVMHVEKTCVIVLSKHFSTYRARKRMM</sequence>
<reference evidence="1 2" key="1">
    <citation type="journal article" date="2022" name="DNA Res.">
        <title>Chromosomal-level genome assembly of the orchid tree Bauhinia variegata (Leguminosae; Cercidoideae) supports the allotetraploid origin hypothesis of Bauhinia.</title>
        <authorList>
            <person name="Zhong Y."/>
            <person name="Chen Y."/>
            <person name="Zheng D."/>
            <person name="Pang J."/>
            <person name="Liu Y."/>
            <person name="Luo S."/>
            <person name="Meng S."/>
            <person name="Qian L."/>
            <person name="Wei D."/>
            <person name="Dai S."/>
            <person name="Zhou R."/>
        </authorList>
    </citation>
    <scope>NUCLEOTIDE SEQUENCE [LARGE SCALE GENOMIC DNA]</scope>
    <source>
        <strain evidence="1">BV-YZ2020</strain>
    </source>
</reference>
<proteinExistence type="predicted"/>
<name>A0ACB9MKA8_BAUVA</name>
<protein>
    <submittedName>
        <fullName evidence="1">Uncharacterized protein</fullName>
    </submittedName>
</protein>
<dbReference type="EMBL" id="CM039434">
    <property type="protein sequence ID" value="KAI4324108.1"/>
    <property type="molecule type" value="Genomic_DNA"/>
</dbReference>
<accession>A0ACB9MKA8</accession>
<comment type="caution">
    <text evidence="1">The sequence shown here is derived from an EMBL/GenBank/DDBJ whole genome shotgun (WGS) entry which is preliminary data.</text>
</comment>
<evidence type="ECO:0000313" key="1">
    <source>
        <dbReference type="EMBL" id="KAI4324108.1"/>
    </source>
</evidence>
<gene>
    <name evidence="1" type="ORF">L6164_023671</name>
</gene>
<keyword evidence="2" id="KW-1185">Reference proteome</keyword>
<dbReference type="Proteomes" id="UP000828941">
    <property type="component" value="Chromosome 9"/>
</dbReference>